<organism evidence="1">
    <name type="scientific">Klebsiella aerogenes</name>
    <name type="common">Enterobacter aerogenes</name>
    <dbReference type="NCBI Taxonomy" id="548"/>
    <lineage>
        <taxon>Bacteria</taxon>
        <taxon>Pseudomonadati</taxon>
        <taxon>Pseudomonadota</taxon>
        <taxon>Gammaproteobacteria</taxon>
        <taxon>Enterobacterales</taxon>
        <taxon>Enterobacteriaceae</taxon>
        <taxon>Klebsiella/Raoultella group</taxon>
        <taxon>Klebsiella</taxon>
    </lineage>
</organism>
<keyword evidence="1" id="KW-0614">Plasmid</keyword>
<protein>
    <submittedName>
        <fullName evidence="1">Uncharacterized protein</fullName>
    </submittedName>
</protein>
<name>A0A2R4NH22_KLEAE</name>
<dbReference type="AlphaFoldDB" id="A0A2R4NH22"/>
<dbReference type="EMBL" id="MG288682">
    <property type="protein sequence ID" value="AVX35422.1"/>
    <property type="molecule type" value="Genomic_DNA"/>
</dbReference>
<evidence type="ECO:0000313" key="1">
    <source>
        <dbReference type="EMBL" id="AVX35422.1"/>
    </source>
</evidence>
<sequence>MKRYTVILCDNFRFADYHVLAEDNSVAVTREISEHCWDDSEERKEERCSDR</sequence>
<reference evidence="1" key="1">
    <citation type="journal article" date="2018" name="Front. Microbiol.">
        <title>Dissemination of KPC-2-Encoding IncX6 Plasmids Among Multiple Enterobacteriaceae Species in a Single Chinese Hospital.</title>
        <authorList>
            <person name="Li B."/>
            <person name="Feng J."/>
            <person name="Zhan Z."/>
            <person name="Yin Z."/>
            <person name="Jiang Q."/>
            <person name="Wei P."/>
            <person name="Chen X."/>
            <person name="Gao B."/>
            <person name="Hou J."/>
            <person name="Mao P."/>
            <person name="Wu W."/>
            <person name="Chen W."/>
            <person name="Tong Y."/>
            <person name="Wang J."/>
            <person name="Li B."/>
            <person name="Zhou D."/>
        </authorList>
    </citation>
    <scope>NUCLEOTIDE SEQUENCE</scope>
    <source>
        <strain evidence="1">E20</strain>
        <plasmid evidence="1">pE20-HI3</plasmid>
    </source>
</reference>
<geneLocation type="plasmid" evidence="1">
    <name>pE20-HI3</name>
</geneLocation>
<accession>A0A2R4NH22</accession>
<proteinExistence type="predicted"/>